<sequence>MQEEKRKWWAEAYDQMQKVGYDYHYIDFESAIGEVDFMEEVLDLSSEDKILDLGCGNGRHSILLAESGYEVVGIDYSTKMLELAKEEAKQRAIKVEFQHQDMLKLDQKEEYNAIIIMDGSFGIFSDQENEEVIGRVSKALKRGGRLLLQTHSPYYIAMNQGVSYEIDEDKRFIRETSFDVYKGAVVDKIICINEVTGEEQRIPTRYYRAYTVPELKSIFEKYGLKEIDIFGHNQEFCPTTSKSFNLEEDMVMYITAKKK</sequence>
<dbReference type="CDD" id="cd02440">
    <property type="entry name" value="AdoMet_MTases"/>
    <property type="match status" value="1"/>
</dbReference>
<evidence type="ECO:0000259" key="1">
    <source>
        <dbReference type="Pfam" id="PF13847"/>
    </source>
</evidence>
<organism evidence="2 3">
    <name type="scientific">Orenia marismortui</name>
    <dbReference type="NCBI Taxonomy" id="46469"/>
    <lineage>
        <taxon>Bacteria</taxon>
        <taxon>Bacillati</taxon>
        <taxon>Bacillota</taxon>
        <taxon>Clostridia</taxon>
        <taxon>Halanaerobiales</taxon>
        <taxon>Halobacteroidaceae</taxon>
        <taxon>Orenia</taxon>
    </lineage>
</organism>
<gene>
    <name evidence="2" type="ORF">C7959_1431</name>
</gene>
<dbReference type="PANTHER" id="PTHR43861">
    <property type="entry name" value="TRANS-ACONITATE 2-METHYLTRANSFERASE-RELATED"/>
    <property type="match status" value="1"/>
</dbReference>
<dbReference type="InterPro" id="IPR029063">
    <property type="entry name" value="SAM-dependent_MTases_sf"/>
</dbReference>
<dbReference type="EMBL" id="SOEG01000043">
    <property type="protein sequence ID" value="TDX45511.1"/>
    <property type="molecule type" value="Genomic_DNA"/>
</dbReference>
<proteinExistence type="predicted"/>
<keyword evidence="2" id="KW-0808">Transferase</keyword>
<keyword evidence="3" id="KW-1185">Reference proteome</keyword>
<protein>
    <submittedName>
        <fullName evidence="2">Methyltransferase family protein</fullName>
    </submittedName>
</protein>
<reference evidence="2 3" key="1">
    <citation type="submission" date="2019-03" db="EMBL/GenBank/DDBJ databases">
        <title>Subsurface microbial communities from deep shales in Ohio and West Virginia, USA.</title>
        <authorList>
            <person name="Wrighton K."/>
        </authorList>
    </citation>
    <scope>NUCLEOTIDE SEQUENCE [LARGE SCALE GENOMIC DNA]</scope>
    <source>
        <strain evidence="2 3">MSL 6dP</strain>
    </source>
</reference>
<dbReference type="Gene3D" id="2.20.25.110">
    <property type="entry name" value="S-adenosyl-L-methionine-dependent methyltransferases"/>
    <property type="match status" value="1"/>
</dbReference>
<feature type="domain" description="Methyltransferase" evidence="1">
    <location>
        <begin position="45"/>
        <end position="158"/>
    </location>
</feature>
<dbReference type="InterPro" id="IPR025714">
    <property type="entry name" value="Methyltranfer_dom"/>
</dbReference>
<name>A0A4R8GSH6_9FIRM</name>
<dbReference type="Gene3D" id="3.40.50.150">
    <property type="entry name" value="Vaccinia Virus protein VP39"/>
    <property type="match status" value="1"/>
</dbReference>
<evidence type="ECO:0000313" key="2">
    <source>
        <dbReference type="EMBL" id="TDX45511.1"/>
    </source>
</evidence>
<keyword evidence="2" id="KW-0489">Methyltransferase</keyword>
<accession>A0A4R8GSH6</accession>
<dbReference type="Pfam" id="PF13847">
    <property type="entry name" value="Methyltransf_31"/>
    <property type="match status" value="1"/>
</dbReference>
<dbReference type="SUPFAM" id="SSF53335">
    <property type="entry name" value="S-adenosyl-L-methionine-dependent methyltransferases"/>
    <property type="match status" value="1"/>
</dbReference>
<dbReference type="Proteomes" id="UP000295832">
    <property type="component" value="Unassembled WGS sequence"/>
</dbReference>
<dbReference type="STRING" id="926561.GCA_000379025_02504"/>
<dbReference type="GO" id="GO:0008168">
    <property type="term" value="F:methyltransferase activity"/>
    <property type="evidence" value="ECO:0007669"/>
    <property type="project" value="UniProtKB-KW"/>
</dbReference>
<dbReference type="GO" id="GO:0032259">
    <property type="term" value="P:methylation"/>
    <property type="evidence" value="ECO:0007669"/>
    <property type="project" value="UniProtKB-KW"/>
</dbReference>
<dbReference type="RefSeq" id="WP_166668015.1">
    <property type="nucleotide sequence ID" value="NZ_SOEG01000043.1"/>
</dbReference>
<evidence type="ECO:0000313" key="3">
    <source>
        <dbReference type="Proteomes" id="UP000295832"/>
    </source>
</evidence>
<comment type="caution">
    <text evidence="2">The sequence shown here is derived from an EMBL/GenBank/DDBJ whole genome shotgun (WGS) entry which is preliminary data.</text>
</comment>
<dbReference type="AlphaFoldDB" id="A0A4R8GSH6"/>